<keyword evidence="10" id="KW-1185">Reference proteome</keyword>
<feature type="domain" description="Pyridoxine 5'-phosphate oxidase dimerisation C-terminal" evidence="8">
    <location>
        <begin position="176"/>
        <end position="217"/>
    </location>
</feature>
<evidence type="ECO:0000256" key="5">
    <source>
        <dbReference type="ARBA" id="ARBA00023096"/>
    </source>
</evidence>
<dbReference type="Pfam" id="PF10590">
    <property type="entry name" value="PNP_phzG_C"/>
    <property type="match status" value="1"/>
</dbReference>
<dbReference type="Proteomes" id="UP001055307">
    <property type="component" value="Unassembled WGS sequence"/>
</dbReference>
<keyword evidence="3 6" id="KW-0288">FMN</keyword>
<dbReference type="PANTHER" id="PTHR10851">
    <property type="entry name" value="PYRIDOXINE-5-PHOSPHATE OXIDASE"/>
    <property type="match status" value="1"/>
</dbReference>
<keyword evidence="2" id="KW-0285">Flavoprotein</keyword>
<evidence type="ECO:0000256" key="1">
    <source>
        <dbReference type="ARBA" id="ARBA00007301"/>
    </source>
</evidence>
<comment type="similarity">
    <text evidence="1">Belongs to the pyridoxamine 5'-phosphate oxidase family.</text>
</comment>
<sequence>MALKERLRGLKSLAGPFAPFDATATPDDPRGLFETWLCDAIDGGIPEAHAMTLSTVDEQGYPDARVLILKNVDADGWHFASTKLSPKGRQIAAQPRAALTFYWQPLGRQVRLRGPVIEMSREICEADFLARPIGSRAGALLARQSDVLVSDAALDAGLAEQRRRIEADPSTVSPTWAVYAVKPNEVEFWQADEERRHARLRYRQENHGGWTSERLWP</sequence>
<feature type="binding site" evidence="6">
    <location>
        <position position="189"/>
    </location>
    <ligand>
        <name>FMN</name>
        <dbReference type="ChEBI" id="CHEBI:58210"/>
    </ligand>
</feature>
<evidence type="ECO:0000256" key="2">
    <source>
        <dbReference type="ARBA" id="ARBA00022630"/>
    </source>
</evidence>
<keyword evidence="5" id="KW-0664">Pyridoxine biosynthesis</keyword>
<dbReference type="RefSeq" id="WP_192215550.1">
    <property type="nucleotide sequence ID" value="NZ_BPQF01000003.1"/>
</dbReference>
<organism evidence="9 10">
    <name type="scientific">Methylobacterium bullatum</name>
    <dbReference type="NCBI Taxonomy" id="570505"/>
    <lineage>
        <taxon>Bacteria</taxon>
        <taxon>Pseudomonadati</taxon>
        <taxon>Pseudomonadota</taxon>
        <taxon>Alphaproteobacteria</taxon>
        <taxon>Hyphomicrobiales</taxon>
        <taxon>Methylobacteriaceae</taxon>
        <taxon>Methylobacterium</taxon>
    </lineage>
</organism>
<keyword evidence="4" id="KW-0560">Oxidoreductase</keyword>
<evidence type="ECO:0000256" key="3">
    <source>
        <dbReference type="ARBA" id="ARBA00022643"/>
    </source>
</evidence>
<evidence type="ECO:0000259" key="7">
    <source>
        <dbReference type="Pfam" id="PF01243"/>
    </source>
</evidence>
<accession>A0AAV4Z286</accession>
<feature type="domain" description="Pyridoxamine 5'-phosphate oxidase N-terminal" evidence="7">
    <location>
        <begin position="39"/>
        <end position="149"/>
    </location>
</feature>
<gene>
    <name evidence="9" type="primary">pdxH_1</name>
    <name evidence="9" type="ORF">OICFNHDK_0457</name>
</gene>
<dbReference type="InterPro" id="IPR019576">
    <property type="entry name" value="Pyridoxamine_oxidase_dimer_C"/>
</dbReference>
<feature type="binding site" evidence="6">
    <location>
        <begin position="144"/>
        <end position="145"/>
    </location>
    <ligand>
        <name>FMN</name>
        <dbReference type="ChEBI" id="CHEBI:58210"/>
    </ligand>
</feature>
<dbReference type="PIRSF" id="PIRSF000190">
    <property type="entry name" value="Pyd_amn-ph_oxd"/>
    <property type="match status" value="1"/>
</dbReference>
<dbReference type="GO" id="GO:0010181">
    <property type="term" value="F:FMN binding"/>
    <property type="evidence" value="ECO:0007669"/>
    <property type="project" value="InterPro"/>
</dbReference>
<reference evidence="9" key="1">
    <citation type="journal article" date="2016" name="Front. Microbiol.">
        <title>Genome Sequence of the Piezophilic, Mesophilic Sulfate-Reducing Bacterium Desulfovibrio indicus J2T.</title>
        <authorList>
            <person name="Cao J."/>
            <person name="Maignien L."/>
            <person name="Shao Z."/>
            <person name="Alain K."/>
            <person name="Jebbar M."/>
        </authorList>
    </citation>
    <scope>NUCLEOTIDE SEQUENCE</scope>
    <source>
        <strain evidence="9">DSM 21893</strain>
    </source>
</reference>
<feature type="binding site" evidence="6">
    <location>
        <position position="87"/>
    </location>
    <ligand>
        <name>FMN</name>
        <dbReference type="ChEBI" id="CHEBI:58210"/>
    </ligand>
</feature>
<dbReference type="SUPFAM" id="SSF50475">
    <property type="entry name" value="FMN-binding split barrel"/>
    <property type="match status" value="1"/>
</dbReference>
<evidence type="ECO:0000256" key="4">
    <source>
        <dbReference type="ARBA" id="ARBA00023002"/>
    </source>
</evidence>
<name>A0AAV4Z286_9HYPH</name>
<dbReference type="InterPro" id="IPR012349">
    <property type="entry name" value="Split_barrel_FMN-bd"/>
</dbReference>
<dbReference type="GO" id="GO:0008615">
    <property type="term" value="P:pyridoxine biosynthetic process"/>
    <property type="evidence" value="ECO:0007669"/>
    <property type="project" value="UniProtKB-KW"/>
</dbReference>
<feature type="binding site" evidence="6">
    <location>
        <begin position="65"/>
        <end position="70"/>
    </location>
    <ligand>
        <name>FMN</name>
        <dbReference type="ChEBI" id="CHEBI:58210"/>
    </ligand>
</feature>
<evidence type="ECO:0000313" key="9">
    <source>
        <dbReference type="EMBL" id="GJD38017.1"/>
    </source>
</evidence>
<proteinExistence type="inferred from homology"/>
<comment type="caution">
    <text evidence="9">The sequence shown here is derived from an EMBL/GenBank/DDBJ whole genome shotgun (WGS) entry which is preliminary data.</text>
</comment>
<comment type="cofactor">
    <cofactor evidence="6">
        <name>FMN</name>
        <dbReference type="ChEBI" id="CHEBI:58210"/>
    </cofactor>
    <text evidence="6">Binds 1 FMN per subunit.</text>
</comment>
<reference evidence="9" key="2">
    <citation type="submission" date="2021-08" db="EMBL/GenBank/DDBJ databases">
        <authorList>
            <person name="Tani A."/>
            <person name="Ola A."/>
            <person name="Ogura Y."/>
            <person name="Katsura K."/>
            <person name="Hayashi T."/>
        </authorList>
    </citation>
    <scope>NUCLEOTIDE SEQUENCE</scope>
    <source>
        <strain evidence="9">DSM 21893</strain>
    </source>
</reference>
<evidence type="ECO:0000313" key="10">
    <source>
        <dbReference type="Proteomes" id="UP001055307"/>
    </source>
</evidence>
<evidence type="ECO:0000259" key="8">
    <source>
        <dbReference type="Pfam" id="PF10590"/>
    </source>
</evidence>
<evidence type="ECO:0000256" key="6">
    <source>
        <dbReference type="PIRSR" id="PIRSR000190-2"/>
    </source>
</evidence>
<feature type="binding site" evidence="6">
    <location>
        <position position="199"/>
    </location>
    <ligand>
        <name>FMN</name>
        <dbReference type="ChEBI" id="CHEBI:58210"/>
    </ligand>
</feature>
<dbReference type="GO" id="GO:0004733">
    <property type="term" value="F:pyridoxamine phosphate oxidase activity"/>
    <property type="evidence" value="ECO:0007669"/>
    <property type="project" value="InterPro"/>
</dbReference>
<dbReference type="InterPro" id="IPR011576">
    <property type="entry name" value="Pyridox_Oxase_N"/>
</dbReference>
<dbReference type="Pfam" id="PF01243">
    <property type="entry name" value="PNPOx_N"/>
    <property type="match status" value="1"/>
</dbReference>
<feature type="binding site" evidence="6">
    <location>
        <position position="109"/>
    </location>
    <ligand>
        <name>FMN</name>
        <dbReference type="ChEBI" id="CHEBI:58210"/>
    </ligand>
</feature>
<dbReference type="NCBIfam" id="NF004231">
    <property type="entry name" value="PRK05679.1"/>
    <property type="match status" value="1"/>
</dbReference>
<dbReference type="PANTHER" id="PTHR10851:SF0">
    <property type="entry name" value="PYRIDOXINE-5'-PHOSPHATE OXIDASE"/>
    <property type="match status" value="1"/>
</dbReference>
<dbReference type="EMBL" id="BPQF01000003">
    <property type="protein sequence ID" value="GJD38017.1"/>
    <property type="molecule type" value="Genomic_DNA"/>
</dbReference>
<dbReference type="Gene3D" id="2.30.110.10">
    <property type="entry name" value="Electron Transport, Fmn-binding Protein, Chain A"/>
    <property type="match status" value="1"/>
</dbReference>
<protein>
    <submittedName>
        <fullName evidence="9">Pyridoxine/pyridoxamine 5'-phosphate oxidase</fullName>
    </submittedName>
</protein>
<dbReference type="AlphaFoldDB" id="A0AAV4Z286"/>
<dbReference type="InterPro" id="IPR000659">
    <property type="entry name" value="Pyridox_Oxase"/>
</dbReference>